<keyword evidence="8 11" id="KW-1133">Transmembrane helix</keyword>
<evidence type="ECO:0000256" key="1">
    <source>
        <dbReference type="ARBA" id="ARBA00004477"/>
    </source>
</evidence>
<comment type="caution">
    <text evidence="12">The sequence shown here is derived from an EMBL/GenBank/DDBJ whole genome shotgun (WGS) entry which is preliminary data.</text>
</comment>
<keyword evidence="4 12" id="KW-0328">Glycosyltransferase</keyword>
<dbReference type="PANTHER" id="PTHR12468">
    <property type="entry name" value="GPI MANNOSYLTRANSFERASE 2"/>
    <property type="match status" value="1"/>
</dbReference>
<feature type="transmembrane region" description="Helical" evidence="11">
    <location>
        <begin position="329"/>
        <end position="347"/>
    </location>
</feature>
<evidence type="ECO:0000256" key="8">
    <source>
        <dbReference type="ARBA" id="ARBA00022989"/>
    </source>
</evidence>
<feature type="transmembrane region" description="Helical" evidence="11">
    <location>
        <begin position="410"/>
        <end position="427"/>
    </location>
</feature>
<gene>
    <name evidence="12" type="ORF">ACFOZ4_23930</name>
</gene>
<evidence type="ECO:0000256" key="7">
    <source>
        <dbReference type="ARBA" id="ARBA00022824"/>
    </source>
</evidence>
<proteinExistence type="predicted"/>
<protein>
    <submittedName>
        <fullName evidence="12">Mannosyltransferase family protein</fullName>
    </submittedName>
</protein>
<keyword evidence="13" id="KW-1185">Reference proteome</keyword>
<evidence type="ECO:0000256" key="2">
    <source>
        <dbReference type="ARBA" id="ARBA00004687"/>
    </source>
</evidence>
<dbReference type="Pfam" id="PF04188">
    <property type="entry name" value="Mannosyl_trans2"/>
    <property type="match status" value="1"/>
</dbReference>
<feature type="transmembrane region" description="Helical" evidence="11">
    <location>
        <begin position="218"/>
        <end position="247"/>
    </location>
</feature>
<evidence type="ECO:0000256" key="5">
    <source>
        <dbReference type="ARBA" id="ARBA00022679"/>
    </source>
</evidence>
<evidence type="ECO:0000256" key="11">
    <source>
        <dbReference type="SAM" id="Phobius"/>
    </source>
</evidence>
<dbReference type="EMBL" id="JBHSAY010000013">
    <property type="protein sequence ID" value="MFC4133671.1"/>
    <property type="molecule type" value="Genomic_DNA"/>
</dbReference>
<dbReference type="GO" id="GO:0016757">
    <property type="term" value="F:glycosyltransferase activity"/>
    <property type="evidence" value="ECO:0007669"/>
    <property type="project" value="UniProtKB-KW"/>
</dbReference>
<dbReference type="PANTHER" id="PTHR12468:SF2">
    <property type="entry name" value="GPI MANNOSYLTRANSFERASE 2"/>
    <property type="match status" value="1"/>
</dbReference>
<organism evidence="12 13">
    <name type="scientific">Hamadaea flava</name>
    <dbReference type="NCBI Taxonomy" id="1742688"/>
    <lineage>
        <taxon>Bacteria</taxon>
        <taxon>Bacillati</taxon>
        <taxon>Actinomycetota</taxon>
        <taxon>Actinomycetes</taxon>
        <taxon>Micromonosporales</taxon>
        <taxon>Micromonosporaceae</taxon>
        <taxon>Hamadaea</taxon>
    </lineage>
</organism>
<comment type="pathway">
    <text evidence="2">Glycolipid biosynthesis; glycosylphosphatidylinositol-anchor biosynthesis.</text>
</comment>
<feature type="transmembrane region" description="Helical" evidence="11">
    <location>
        <begin position="180"/>
        <end position="198"/>
    </location>
</feature>
<keyword evidence="9 11" id="KW-0472">Membrane</keyword>
<feature type="transmembrane region" description="Helical" evidence="11">
    <location>
        <begin position="359"/>
        <end position="379"/>
    </location>
</feature>
<comment type="subcellular location">
    <subcellularLocation>
        <location evidence="1">Endoplasmic reticulum membrane</location>
        <topology evidence="1">Multi-pass membrane protein</topology>
    </subcellularLocation>
</comment>
<feature type="transmembrane region" description="Helical" evidence="11">
    <location>
        <begin position="55"/>
        <end position="78"/>
    </location>
</feature>
<name>A0ABV8LTF1_9ACTN</name>
<keyword evidence="6 11" id="KW-0812">Transmembrane</keyword>
<feature type="transmembrane region" description="Helical" evidence="11">
    <location>
        <begin position="146"/>
        <end position="168"/>
    </location>
</feature>
<reference evidence="13" key="1">
    <citation type="journal article" date="2019" name="Int. J. Syst. Evol. Microbiol.">
        <title>The Global Catalogue of Microorganisms (GCM) 10K type strain sequencing project: providing services to taxonomists for standard genome sequencing and annotation.</title>
        <authorList>
            <consortium name="The Broad Institute Genomics Platform"/>
            <consortium name="The Broad Institute Genome Sequencing Center for Infectious Disease"/>
            <person name="Wu L."/>
            <person name="Ma J."/>
        </authorList>
    </citation>
    <scope>NUCLEOTIDE SEQUENCE [LARGE SCALE GENOMIC DNA]</scope>
    <source>
        <strain evidence="13">CGMCC 4.7289</strain>
    </source>
</reference>
<evidence type="ECO:0000256" key="3">
    <source>
        <dbReference type="ARBA" id="ARBA00022502"/>
    </source>
</evidence>
<evidence type="ECO:0000313" key="12">
    <source>
        <dbReference type="EMBL" id="MFC4133671.1"/>
    </source>
</evidence>
<keyword evidence="3" id="KW-0337">GPI-anchor biosynthesis</keyword>
<evidence type="ECO:0000256" key="4">
    <source>
        <dbReference type="ARBA" id="ARBA00022676"/>
    </source>
</evidence>
<evidence type="ECO:0000256" key="9">
    <source>
        <dbReference type="ARBA" id="ARBA00023136"/>
    </source>
</evidence>
<evidence type="ECO:0000256" key="10">
    <source>
        <dbReference type="SAM" id="MobiDB-lite"/>
    </source>
</evidence>
<evidence type="ECO:0000256" key="6">
    <source>
        <dbReference type="ARBA" id="ARBA00022692"/>
    </source>
</evidence>
<dbReference type="Proteomes" id="UP001595816">
    <property type="component" value="Unassembled WGS sequence"/>
</dbReference>
<keyword evidence="7" id="KW-0256">Endoplasmic reticulum</keyword>
<dbReference type="RefSeq" id="WP_253750628.1">
    <property type="nucleotide sequence ID" value="NZ_JAMZDZ010000001.1"/>
</dbReference>
<feature type="transmembrane region" description="Helical" evidence="11">
    <location>
        <begin position="259"/>
        <end position="277"/>
    </location>
</feature>
<dbReference type="InterPro" id="IPR007315">
    <property type="entry name" value="PIG-V/Gpi18"/>
</dbReference>
<feature type="region of interest" description="Disordered" evidence="10">
    <location>
        <begin position="22"/>
        <end position="48"/>
    </location>
</feature>
<evidence type="ECO:0000313" key="13">
    <source>
        <dbReference type="Proteomes" id="UP001595816"/>
    </source>
</evidence>
<keyword evidence="5" id="KW-0808">Transferase</keyword>
<accession>A0ABV8LTF1</accession>
<sequence>MPDETLELEGAPPAVRAAIPAQAAEDAAPGETVGGEHAAPPPTGPSGRERWRQSFIVGFWTWLSGLALYAVVTFAAWVPFEGLAAKAGDPPDSVSVALDAWNRWDTTWYLIIADTGYHWDTRATAFWPLYPMTVRGANAVLPGGSFGAALAVSLVCCLAALVVTHRLAAEMMDERHARRAAFYLLAFPTGFYLVAAYNESMFIALAVGSLYCMRRGHWWIAGALAGLAGATRMAGILLGAAFLYEYLRQHGWSPRRIRWDALSIALVPSGLAAYMFYLQQSFGSATHFMQSQKAWFHDGYQAPWTTIGQVAKMIHDWTPMFSPDNFRNVANLATALLMIALLTLALVGPWKLDPADRYLVVFAALTLALPLISPIHSHYPLSSLWRYSLECTAAFFVLAKMGRNATFDKFFTMGAVGLQGAMIIVFLQNNFVA</sequence>